<feature type="non-terminal residue" evidence="1">
    <location>
        <position position="104"/>
    </location>
</feature>
<dbReference type="EMBL" id="UINC01222926">
    <property type="protein sequence ID" value="SVE51910.1"/>
    <property type="molecule type" value="Genomic_DNA"/>
</dbReference>
<organism evidence="1">
    <name type="scientific">marine metagenome</name>
    <dbReference type="NCBI Taxonomy" id="408172"/>
    <lineage>
        <taxon>unclassified sequences</taxon>
        <taxon>metagenomes</taxon>
        <taxon>ecological metagenomes</taxon>
    </lineage>
</organism>
<proteinExistence type="predicted"/>
<accession>A0A383E635</accession>
<name>A0A383E635_9ZZZZ</name>
<gene>
    <name evidence="1" type="ORF">METZ01_LOCUS504764</name>
</gene>
<evidence type="ECO:0000313" key="1">
    <source>
        <dbReference type="EMBL" id="SVE51910.1"/>
    </source>
</evidence>
<sequence>MVIKLLKLLKYIFVDNLEYYKYYFPGQLKNINRYNLDAKQVYQTGKNIDKLFEMHVKNDLRIFNEDSLRFASIGTCFAEEFSKYISTQHKYLEYIKTEDNVFYS</sequence>
<dbReference type="AlphaFoldDB" id="A0A383E635"/>
<evidence type="ECO:0008006" key="2">
    <source>
        <dbReference type="Google" id="ProtNLM"/>
    </source>
</evidence>
<reference evidence="1" key="1">
    <citation type="submission" date="2018-05" db="EMBL/GenBank/DDBJ databases">
        <authorList>
            <person name="Lanie J.A."/>
            <person name="Ng W.-L."/>
            <person name="Kazmierczak K.M."/>
            <person name="Andrzejewski T.M."/>
            <person name="Davidsen T.M."/>
            <person name="Wayne K.J."/>
            <person name="Tettelin H."/>
            <person name="Glass J.I."/>
            <person name="Rusch D."/>
            <person name="Podicherti R."/>
            <person name="Tsui H.-C.T."/>
            <person name="Winkler M.E."/>
        </authorList>
    </citation>
    <scope>NUCLEOTIDE SEQUENCE</scope>
</reference>
<protein>
    <recommendedName>
        <fullName evidence="2">GSCFA domain-containing protein</fullName>
    </recommendedName>
</protein>